<proteinExistence type="predicted"/>
<name>A0ABQ2DMY8_9BACI</name>
<organism evidence="1 2">
    <name type="scientific">Virgibacillus kapii</name>
    <dbReference type="NCBI Taxonomy" id="1638645"/>
    <lineage>
        <taxon>Bacteria</taxon>
        <taxon>Bacillati</taxon>
        <taxon>Bacillota</taxon>
        <taxon>Bacilli</taxon>
        <taxon>Bacillales</taxon>
        <taxon>Bacillaceae</taxon>
        <taxon>Virgibacillus</taxon>
    </lineage>
</organism>
<reference evidence="2" key="1">
    <citation type="journal article" date="2019" name="Int. J. Syst. Evol. Microbiol.">
        <title>The Global Catalogue of Microorganisms (GCM) 10K type strain sequencing project: providing services to taxonomists for standard genome sequencing and annotation.</title>
        <authorList>
            <consortium name="The Broad Institute Genomics Platform"/>
            <consortium name="The Broad Institute Genome Sequencing Center for Infectious Disease"/>
            <person name="Wu L."/>
            <person name="Ma J."/>
        </authorList>
    </citation>
    <scope>NUCLEOTIDE SEQUENCE [LARGE SCALE GENOMIC DNA]</scope>
    <source>
        <strain evidence="2">JCM 30071</strain>
    </source>
</reference>
<evidence type="ECO:0000313" key="2">
    <source>
        <dbReference type="Proteomes" id="UP000634435"/>
    </source>
</evidence>
<dbReference type="Proteomes" id="UP000634435">
    <property type="component" value="Unassembled WGS sequence"/>
</dbReference>
<gene>
    <name evidence="1" type="ORF">GCM10007111_27210</name>
</gene>
<protein>
    <submittedName>
        <fullName evidence="1">Uncharacterized protein</fullName>
    </submittedName>
</protein>
<accession>A0ABQ2DMY8</accession>
<keyword evidence="2" id="KW-1185">Reference proteome</keyword>
<comment type="caution">
    <text evidence="1">The sequence shown here is derived from an EMBL/GenBank/DDBJ whole genome shotgun (WGS) entry which is preliminary data.</text>
</comment>
<sequence>MDKKRLIGDWINPYHKAVEERANVSRQLYFYVLLSEQLLTKNSNYAKFKYKLNFLILIKKLLNLNDSTRK</sequence>
<dbReference type="EMBL" id="BMPN01000004">
    <property type="protein sequence ID" value="GGJ63853.1"/>
    <property type="molecule type" value="Genomic_DNA"/>
</dbReference>
<evidence type="ECO:0000313" key="1">
    <source>
        <dbReference type="EMBL" id="GGJ63853.1"/>
    </source>
</evidence>